<comment type="caution">
    <text evidence="1">The sequence shown here is derived from an EMBL/GenBank/DDBJ whole genome shotgun (WGS) entry which is preliminary data.</text>
</comment>
<accession>X1E7B3</accession>
<organism evidence="1">
    <name type="scientific">marine sediment metagenome</name>
    <dbReference type="NCBI Taxonomy" id="412755"/>
    <lineage>
        <taxon>unclassified sequences</taxon>
        <taxon>metagenomes</taxon>
        <taxon>ecological metagenomes</taxon>
    </lineage>
</organism>
<dbReference type="EMBL" id="BART01023178">
    <property type="protein sequence ID" value="GAH04538.1"/>
    <property type="molecule type" value="Genomic_DNA"/>
</dbReference>
<feature type="non-terminal residue" evidence="1">
    <location>
        <position position="1"/>
    </location>
</feature>
<gene>
    <name evidence="1" type="ORF">S01H4_42236</name>
</gene>
<evidence type="ECO:0000313" key="1">
    <source>
        <dbReference type="EMBL" id="GAH04538.1"/>
    </source>
</evidence>
<name>X1E7B3_9ZZZZ</name>
<dbReference type="AlphaFoldDB" id="X1E7B3"/>
<protein>
    <submittedName>
        <fullName evidence="1">Uncharacterized protein</fullName>
    </submittedName>
</protein>
<proteinExistence type="predicted"/>
<reference evidence="1" key="1">
    <citation type="journal article" date="2014" name="Front. Microbiol.">
        <title>High frequency of phylogenetically diverse reductive dehalogenase-homologous genes in deep subseafloor sedimentary metagenomes.</title>
        <authorList>
            <person name="Kawai M."/>
            <person name="Futagami T."/>
            <person name="Toyoda A."/>
            <person name="Takaki Y."/>
            <person name="Nishi S."/>
            <person name="Hori S."/>
            <person name="Arai W."/>
            <person name="Tsubouchi T."/>
            <person name="Morono Y."/>
            <person name="Uchiyama I."/>
            <person name="Ito T."/>
            <person name="Fujiyama A."/>
            <person name="Inagaki F."/>
            <person name="Takami H."/>
        </authorList>
    </citation>
    <scope>NUCLEOTIDE SEQUENCE</scope>
    <source>
        <strain evidence="1">Expedition CK06-06</strain>
    </source>
</reference>
<sequence>EPYKISKKTSLTLAKDQKVEFKQVPVDDQTKYTLLFYGRLDGVECIEDNPRMQLALQHRAWVHDKTYDFLPKMKLEFYDANQKLIATKSQVSLPFKARHKYSVTFYPPPGSKLMKFLIQAGSSTTGFKLDRMKFSKAKDQGAINVNPVTNDTGLYNYSAWDRFAQGASLILKEDGKVGFNSAYGSNSVRFPLKPNTLYIAGSSGENLGYASTVLLRVLDKNNKMIQETRIYAGPDGVKLTTPATCTGAIIHVRSVVLDEAWIRKVK</sequence>